<sequence>MDPLQKFTDDLRTATAFELDVKAAADGTVTGWASTYGGEPDRHGDIVQPGAFTKSLAQHAQRGTRPAMLWQHQMENPIGHWIDIQDDPKGLRVTGRFNLKTDRGREAFEHARAGDVAAFSIGFVTPENGRRYIGKGVWALDEVDLVEVSLVSAPANTNAIVTAVKAAPHLSTKSDAVEFLRHAGLSKAAAQRFAAGGFPALATDTQAHERTLKLAQMIEQATDLMRKT</sequence>
<accession>A0A418SRP1</accession>
<evidence type="ECO:0000313" key="6">
    <source>
        <dbReference type="Proteomes" id="UP000284202"/>
    </source>
</evidence>
<reference evidence="6" key="1">
    <citation type="submission" date="2018-09" db="EMBL/GenBank/DDBJ databases">
        <title>Acidovorax cavernicola nov. sp. isolated from Gruta de las Maravillas (Aracena, Spain).</title>
        <authorList>
            <person name="Jurado V."/>
            <person name="Gutierrez-Patricio S."/>
            <person name="Gonzalez-Pimentel J.L."/>
            <person name="Miller A.Z."/>
            <person name="Laiz L."/>
            <person name="Saiz-Jimenez C."/>
        </authorList>
    </citation>
    <scope>NUCLEOTIDE SEQUENCE [LARGE SCALE GENOMIC DNA]</scope>
    <source>
        <strain evidence="6">1011MAR3C25</strain>
    </source>
</reference>
<keyword evidence="1" id="KW-1188">Viral release from host cell</keyword>
<evidence type="ECO:0000256" key="3">
    <source>
        <dbReference type="ARBA" id="ARBA00022801"/>
    </source>
</evidence>
<evidence type="ECO:0000256" key="2">
    <source>
        <dbReference type="ARBA" id="ARBA00022670"/>
    </source>
</evidence>
<protein>
    <submittedName>
        <fullName evidence="5">HK97 family phage prohead protease</fullName>
    </submittedName>
</protein>
<dbReference type="AlphaFoldDB" id="A0A418SRP1"/>
<name>A0A418SRP1_9RHOB</name>
<dbReference type="InterPro" id="IPR054613">
    <property type="entry name" value="Peptidase_S78_dom"/>
</dbReference>
<dbReference type="GO" id="GO:0008233">
    <property type="term" value="F:peptidase activity"/>
    <property type="evidence" value="ECO:0007669"/>
    <property type="project" value="UniProtKB-KW"/>
</dbReference>
<gene>
    <name evidence="5" type="ORF">D3P04_14625</name>
</gene>
<dbReference type="OrthoDB" id="9804926at2"/>
<keyword evidence="2 5" id="KW-0645">Protease</keyword>
<dbReference type="RefSeq" id="WP_119750189.1">
    <property type="nucleotide sequence ID" value="NZ_QZCG01000010.1"/>
</dbReference>
<evidence type="ECO:0000313" key="5">
    <source>
        <dbReference type="EMBL" id="RJE83645.1"/>
    </source>
</evidence>
<keyword evidence="6" id="KW-1185">Reference proteome</keyword>
<dbReference type="Pfam" id="PF04586">
    <property type="entry name" value="Peptidase_S78"/>
    <property type="match status" value="1"/>
</dbReference>
<evidence type="ECO:0000256" key="1">
    <source>
        <dbReference type="ARBA" id="ARBA00022612"/>
    </source>
</evidence>
<proteinExistence type="predicted"/>
<feature type="domain" description="Prohead serine protease" evidence="4">
    <location>
        <begin position="20"/>
        <end position="164"/>
    </location>
</feature>
<dbReference type="EMBL" id="QZCG01000010">
    <property type="protein sequence ID" value="RJE83645.1"/>
    <property type="molecule type" value="Genomic_DNA"/>
</dbReference>
<evidence type="ECO:0000259" key="4">
    <source>
        <dbReference type="Pfam" id="PF04586"/>
    </source>
</evidence>
<keyword evidence="3" id="KW-0378">Hydrolase</keyword>
<comment type="caution">
    <text evidence="5">The sequence shown here is derived from an EMBL/GenBank/DDBJ whole genome shotgun (WGS) entry which is preliminary data.</text>
</comment>
<organism evidence="5 6">
    <name type="scientific">Paracoccus onubensis</name>
    <dbReference type="NCBI Taxonomy" id="1675788"/>
    <lineage>
        <taxon>Bacteria</taxon>
        <taxon>Pseudomonadati</taxon>
        <taxon>Pseudomonadota</taxon>
        <taxon>Alphaproteobacteria</taxon>
        <taxon>Rhodobacterales</taxon>
        <taxon>Paracoccaceae</taxon>
        <taxon>Paracoccus</taxon>
    </lineage>
</organism>
<dbReference type="InterPro" id="IPR006433">
    <property type="entry name" value="Prohead_protease"/>
</dbReference>
<dbReference type="Proteomes" id="UP000284202">
    <property type="component" value="Unassembled WGS sequence"/>
</dbReference>
<dbReference type="NCBIfam" id="TIGR01543">
    <property type="entry name" value="proheadase_HK97"/>
    <property type="match status" value="1"/>
</dbReference>
<dbReference type="GO" id="GO:0006508">
    <property type="term" value="P:proteolysis"/>
    <property type="evidence" value="ECO:0007669"/>
    <property type="project" value="UniProtKB-KW"/>
</dbReference>